<name>A0A7W4UJI5_9CELL</name>
<dbReference type="Proteomes" id="UP000518206">
    <property type="component" value="Unassembled WGS sequence"/>
</dbReference>
<feature type="region of interest" description="Disordered" evidence="1">
    <location>
        <begin position="24"/>
        <end position="70"/>
    </location>
</feature>
<dbReference type="EMBL" id="JACHVX010000006">
    <property type="protein sequence ID" value="MBB2924693.1"/>
    <property type="molecule type" value="Genomic_DNA"/>
</dbReference>
<proteinExistence type="predicted"/>
<dbReference type="AlphaFoldDB" id="A0A7W4UJI5"/>
<dbReference type="RefSeq" id="WP_183297487.1">
    <property type="nucleotide sequence ID" value="NZ_JACHVX010000006.1"/>
</dbReference>
<protein>
    <submittedName>
        <fullName evidence="2">Uncharacterized protein</fullName>
    </submittedName>
</protein>
<comment type="caution">
    <text evidence="2">The sequence shown here is derived from an EMBL/GenBank/DDBJ whole genome shotgun (WGS) entry which is preliminary data.</text>
</comment>
<evidence type="ECO:0000313" key="2">
    <source>
        <dbReference type="EMBL" id="MBB2924693.1"/>
    </source>
</evidence>
<feature type="compositionally biased region" description="Basic and acidic residues" evidence="1">
    <location>
        <begin position="28"/>
        <end position="42"/>
    </location>
</feature>
<reference evidence="2 3" key="2">
    <citation type="submission" date="2020-08" db="EMBL/GenBank/DDBJ databases">
        <authorList>
            <person name="Partida-Martinez L."/>
            <person name="Huntemann M."/>
            <person name="Clum A."/>
            <person name="Wang J."/>
            <person name="Palaniappan K."/>
            <person name="Ritter S."/>
            <person name="Chen I.-M."/>
            <person name="Stamatis D."/>
            <person name="Reddy T."/>
            <person name="O'Malley R."/>
            <person name="Daum C."/>
            <person name="Shapiro N."/>
            <person name="Ivanova N."/>
            <person name="Kyrpides N."/>
            <person name="Woyke T."/>
        </authorList>
    </citation>
    <scope>NUCLEOTIDE SEQUENCE [LARGE SCALE GENOMIC DNA]</scope>
    <source>
        <strain evidence="2 3">RAS26</strain>
    </source>
</reference>
<reference evidence="2 3" key="1">
    <citation type="submission" date="2020-08" db="EMBL/GenBank/DDBJ databases">
        <title>The Agave Microbiome: Exploring the role of microbial communities in plant adaptations to desert environments.</title>
        <authorList>
            <person name="Partida-Martinez L.P."/>
        </authorList>
    </citation>
    <scope>NUCLEOTIDE SEQUENCE [LARGE SCALE GENOMIC DNA]</scope>
    <source>
        <strain evidence="2 3">RAS26</strain>
    </source>
</reference>
<gene>
    <name evidence="2" type="ORF">FHR80_003629</name>
</gene>
<sequence length="70" mass="7453">MNAMWGPALDAEVAYRAERLRAASRSAGAERRGLAGADERGTRTRARTAAGVRPGRGWHLPGSGAWHAAR</sequence>
<evidence type="ECO:0000256" key="1">
    <source>
        <dbReference type="SAM" id="MobiDB-lite"/>
    </source>
</evidence>
<feature type="compositionally biased region" description="Low complexity" evidence="1">
    <location>
        <begin position="47"/>
        <end position="57"/>
    </location>
</feature>
<organism evidence="2 3">
    <name type="scientific">Cellulomonas cellasea</name>
    <dbReference type="NCBI Taxonomy" id="43670"/>
    <lineage>
        <taxon>Bacteria</taxon>
        <taxon>Bacillati</taxon>
        <taxon>Actinomycetota</taxon>
        <taxon>Actinomycetes</taxon>
        <taxon>Micrococcales</taxon>
        <taxon>Cellulomonadaceae</taxon>
        <taxon>Cellulomonas</taxon>
    </lineage>
</organism>
<evidence type="ECO:0000313" key="3">
    <source>
        <dbReference type="Proteomes" id="UP000518206"/>
    </source>
</evidence>
<accession>A0A7W4UJI5</accession>